<dbReference type="KEGG" id="spu:100233212"/>
<feature type="domain" description="Ion transport" evidence="7">
    <location>
        <begin position="131"/>
        <end position="360"/>
    </location>
</feature>
<reference evidence="10" key="2">
    <citation type="submission" date="2015-02" db="EMBL/GenBank/DDBJ databases">
        <title>Genome sequencing for Strongylocentrotus purpuratus.</title>
        <authorList>
            <person name="Murali S."/>
            <person name="Liu Y."/>
            <person name="Vee V."/>
            <person name="English A."/>
            <person name="Wang M."/>
            <person name="Skinner E."/>
            <person name="Han Y."/>
            <person name="Muzny D.M."/>
            <person name="Worley K.C."/>
            <person name="Gibbs R.A."/>
        </authorList>
    </citation>
    <scope>NUCLEOTIDE SEQUENCE</scope>
</reference>
<dbReference type="CTD" id="557460"/>
<evidence type="ECO:0000313" key="9">
    <source>
        <dbReference type="EnsemblMetazoa" id="NP_001138449"/>
    </source>
</evidence>
<feature type="region of interest" description="Disordered" evidence="5">
    <location>
        <begin position="806"/>
        <end position="840"/>
    </location>
</feature>
<organism evidence="8">
    <name type="scientific">Strongylocentrotus purpuratus</name>
    <name type="common">Purple sea urchin</name>
    <dbReference type="NCBI Taxonomy" id="7668"/>
    <lineage>
        <taxon>Eukaryota</taxon>
        <taxon>Metazoa</taxon>
        <taxon>Echinodermata</taxon>
        <taxon>Eleutherozoa</taxon>
        <taxon>Echinozoa</taxon>
        <taxon>Echinoidea</taxon>
        <taxon>Euechinoidea</taxon>
        <taxon>Echinacea</taxon>
        <taxon>Camarodonta</taxon>
        <taxon>Echinidea</taxon>
        <taxon>Strongylocentrotidae</taxon>
        <taxon>Strongylocentrotus</taxon>
    </lineage>
</organism>
<evidence type="ECO:0000259" key="7">
    <source>
        <dbReference type="Pfam" id="PF00520"/>
    </source>
</evidence>
<feature type="transmembrane region" description="Helical" evidence="6">
    <location>
        <begin position="532"/>
        <end position="553"/>
    </location>
</feature>
<dbReference type="Gene3D" id="1.20.120.350">
    <property type="entry name" value="Voltage-gated potassium channels. Chain C"/>
    <property type="match status" value="2"/>
</dbReference>
<evidence type="ECO:0000256" key="4">
    <source>
        <dbReference type="ARBA" id="ARBA00023136"/>
    </source>
</evidence>
<evidence type="ECO:0000313" key="10">
    <source>
        <dbReference type="Proteomes" id="UP000007110"/>
    </source>
</evidence>
<feature type="transmembrane region" description="Helical" evidence="6">
    <location>
        <begin position="701"/>
        <end position="723"/>
    </location>
</feature>
<evidence type="ECO:0000256" key="6">
    <source>
        <dbReference type="SAM" id="Phobius"/>
    </source>
</evidence>
<protein>
    <submittedName>
        <fullName evidence="8">Two-pore calcium channel 3</fullName>
    </submittedName>
</protein>
<feature type="compositionally biased region" description="Low complexity" evidence="5">
    <location>
        <begin position="18"/>
        <end position="28"/>
    </location>
</feature>
<feature type="compositionally biased region" description="Basic and acidic residues" evidence="5">
    <location>
        <begin position="765"/>
        <end position="785"/>
    </location>
</feature>
<feature type="compositionally biased region" description="Low complexity" evidence="5">
    <location>
        <begin position="47"/>
        <end position="59"/>
    </location>
</feature>
<feature type="transmembrane region" description="Helical" evidence="6">
    <location>
        <begin position="198"/>
        <end position="218"/>
    </location>
</feature>
<keyword evidence="2 6" id="KW-0812">Transmembrane</keyword>
<dbReference type="OrthoDB" id="10068803at2759"/>
<dbReference type="EnsemblMetazoa" id="NM_001144977">
    <property type="protein sequence ID" value="NP_001138449"/>
    <property type="gene ID" value="GeneID_100233212"/>
</dbReference>
<reference evidence="8" key="1">
    <citation type="submission" date="2007-11" db="EMBL/GenBank/DDBJ databases">
        <title>Molecular cloning of two-pore channels (TPC) from Strongylocentrotus purpuratus.</title>
        <authorList>
            <person name="Ruas M."/>
            <person name="Parrington J."/>
            <person name="Galione A."/>
        </authorList>
    </citation>
    <scope>NUCLEOTIDE SEQUENCE</scope>
</reference>
<comment type="subcellular location">
    <subcellularLocation>
        <location evidence="1">Membrane</location>
        <topology evidence="1">Multi-pass membrane protein</topology>
    </subcellularLocation>
</comment>
<feature type="domain" description="Ion transport" evidence="7">
    <location>
        <begin position="478"/>
        <end position="728"/>
    </location>
</feature>
<keyword evidence="10" id="KW-1185">Reference proteome</keyword>
<dbReference type="InterPro" id="IPR005821">
    <property type="entry name" value="Ion_trans_dom"/>
</dbReference>
<feature type="transmembrane region" description="Helical" evidence="6">
    <location>
        <begin position="480"/>
        <end position="500"/>
    </location>
</feature>
<feature type="transmembrane region" description="Helical" evidence="6">
    <location>
        <begin position="506"/>
        <end position="525"/>
    </location>
</feature>
<accession>B8PXK0</accession>
<feature type="transmembrane region" description="Helical" evidence="6">
    <location>
        <begin position="597"/>
        <end position="619"/>
    </location>
</feature>
<dbReference type="Gene3D" id="1.10.287.70">
    <property type="match status" value="2"/>
</dbReference>
<feature type="compositionally biased region" description="Acidic residues" evidence="5">
    <location>
        <begin position="806"/>
        <end position="826"/>
    </location>
</feature>
<feature type="region of interest" description="Disordered" evidence="5">
    <location>
        <begin position="756"/>
        <end position="785"/>
    </location>
</feature>
<dbReference type="SUPFAM" id="SSF81324">
    <property type="entry name" value="Voltage-gated potassium channels"/>
    <property type="match status" value="2"/>
</dbReference>
<reference evidence="9" key="3">
    <citation type="submission" date="2021-01" db="UniProtKB">
        <authorList>
            <consortium name="EnsemblMetazoa"/>
        </authorList>
    </citation>
    <scope>IDENTIFICATION</scope>
</reference>
<feature type="compositionally biased region" description="Polar residues" evidence="5">
    <location>
        <begin position="36"/>
        <end position="46"/>
    </location>
</feature>
<keyword evidence="4 6" id="KW-0472">Membrane</keyword>
<dbReference type="GO" id="GO:0005216">
    <property type="term" value="F:monoatomic ion channel activity"/>
    <property type="evidence" value="ECO:0007669"/>
    <property type="project" value="InterPro"/>
</dbReference>
<feature type="region of interest" description="Disordered" evidence="5">
    <location>
        <begin position="1"/>
        <end position="61"/>
    </location>
</feature>
<evidence type="ECO:0000256" key="5">
    <source>
        <dbReference type="SAM" id="MobiDB-lite"/>
    </source>
</evidence>
<dbReference type="PANTHER" id="PTHR46726:SF1">
    <property type="entry name" value="TWO-PORE CALCIUM CHANNEL 3"/>
    <property type="match status" value="1"/>
</dbReference>
<dbReference type="PANTHER" id="PTHR46726">
    <property type="entry name" value="TWO PORE CHANNEL 3"/>
    <property type="match status" value="1"/>
</dbReference>
<sequence length="840" mass="97675">MEGPKDYVDSYMPKSKSKSSNTKISDNTKTSDNKLDNTTSLDKTTFSEPSSPVTSSSSSRSDKELTPVIEFIEMEVNANGRAKAFSVSLHPIKALDLFLAATYIKDAKYGRKFKFKTSEKHLRYYHLYNMPIFSWVLYLFMLLNLSLAIFEEPAVGNLHIPYWASMLLETSCLVYFTLRLLHSHYCAAGRWFRDMKNVASITVIILTVVDMVMFTMMYELGAKDKAVRWSRPLRPVLMVTFAEMKLVRLAFSNIRKTLLEILNVLILLFLVIALFALLGRELFGNDNLKKVDEVSPYFTDFWEIWWDLYVLVTTANSPDIMMPAYDFNPWYMLYFITYIFICLYIFMSIFLAVIYKNYRKHLKNEVQKSVFNKRRKLASAWDILKEWHGGRFLLSWGRWKEMMGMVAPKLNRAHVRLLWRVLDQDGVNFINKRTFMKVVDILNVPIVQVDKQKSFSERHCPTCYNSKASLLVRKVINHRYFTYVFDLLIIINAFFVGFKLDEGEPYFLALFSVEIALKMYALGFYKFFRSFWNVFDFLVIGAAVVITIIEAILDSNETETTLDILLILRVLRLVRIINNIERFHVIVATVMNIGPSIITFGAIIFVVFYIFAVIGMELYGGKVNYYGYEIDGADLTEDELYCGNPLLRGSDFYRDHYCNNNFNNILKAFILLIELMVVNQWHVISEGYVIVTNKASRLYFLFFHISVVIVIINIFIAFILEVFMVEYSLSKTEYESALEKVVEDLGLSDKVDDLEEASRRRKKPDRKELVKGMEQEHPENPDDNIKFRLGKRRKAMQVTLQNMFEGELDDEDIGPEEIDDVDDMPETDITPFPLSVDNIA</sequence>
<dbReference type="Proteomes" id="UP000007110">
    <property type="component" value="Unassembled WGS sequence"/>
</dbReference>
<evidence type="ECO:0000256" key="1">
    <source>
        <dbReference type="ARBA" id="ARBA00004141"/>
    </source>
</evidence>
<dbReference type="RefSeq" id="NP_001138449.1">
    <property type="nucleotide sequence ID" value="NM_001144977.1"/>
</dbReference>
<evidence type="ECO:0000313" key="8">
    <source>
        <dbReference type="EMBL" id="ABZ79728.1"/>
    </source>
</evidence>
<dbReference type="InterPro" id="IPR027359">
    <property type="entry name" value="Volt_channel_dom_sf"/>
</dbReference>
<feature type="transmembrane region" description="Helical" evidence="6">
    <location>
        <begin position="233"/>
        <end position="251"/>
    </location>
</feature>
<proteinExistence type="evidence at transcript level"/>
<evidence type="ECO:0000256" key="2">
    <source>
        <dbReference type="ARBA" id="ARBA00022692"/>
    </source>
</evidence>
<name>B8PXK0_STRPU</name>
<dbReference type="Pfam" id="PF00520">
    <property type="entry name" value="Ion_trans"/>
    <property type="match status" value="2"/>
</dbReference>
<dbReference type="GeneID" id="100233212"/>
<feature type="transmembrane region" description="Helical" evidence="6">
    <location>
        <begin position="125"/>
        <end position="148"/>
    </location>
</feature>
<feature type="transmembrane region" description="Helical" evidence="6">
    <location>
        <begin position="258"/>
        <end position="278"/>
    </location>
</feature>
<dbReference type="AlphaFoldDB" id="B8PXK0"/>
<feature type="transmembrane region" description="Helical" evidence="6">
    <location>
        <begin position="331"/>
        <end position="355"/>
    </location>
</feature>
<keyword evidence="3 6" id="KW-1133">Transmembrane helix</keyword>
<evidence type="ECO:0000256" key="3">
    <source>
        <dbReference type="ARBA" id="ARBA00022989"/>
    </source>
</evidence>
<dbReference type="GO" id="GO:0016020">
    <property type="term" value="C:membrane"/>
    <property type="evidence" value="ECO:0007669"/>
    <property type="project" value="UniProtKB-SubCell"/>
</dbReference>
<feature type="transmembrane region" description="Helical" evidence="6">
    <location>
        <begin position="160"/>
        <end position="178"/>
    </location>
</feature>
<dbReference type="EMBL" id="EU287988">
    <property type="protein sequence ID" value="ABZ79728.1"/>
    <property type="molecule type" value="mRNA"/>
</dbReference>